<name>A0A0E9Q1Y5_ANGAN</name>
<dbReference type="AlphaFoldDB" id="A0A0E9Q1Y5"/>
<reference evidence="1" key="2">
    <citation type="journal article" date="2015" name="Fish Shellfish Immunol.">
        <title>Early steps in the European eel (Anguilla anguilla)-Vibrio vulnificus interaction in the gills: Role of the RtxA13 toxin.</title>
        <authorList>
            <person name="Callol A."/>
            <person name="Pajuelo D."/>
            <person name="Ebbesson L."/>
            <person name="Teles M."/>
            <person name="MacKenzie S."/>
            <person name="Amaro C."/>
        </authorList>
    </citation>
    <scope>NUCLEOTIDE SEQUENCE</scope>
</reference>
<protein>
    <submittedName>
        <fullName evidence="1">Uncharacterized protein</fullName>
    </submittedName>
</protein>
<reference evidence="1" key="1">
    <citation type="submission" date="2014-11" db="EMBL/GenBank/DDBJ databases">
        <authorList>
            <person name="Amaro Gonzalez C."/>
        </authorList>
    </citation>
    <scope>NUCLEOTIDE SEQUENCE</scope>
</reference>
<dbReference type="EMBL" id="GBXM01098040">
    <property type="protein sequence ID" value="JAH10537.1"/>
    <property type="molecule type" value="Transcribed_RNA"/>
</dbReference>
<proteinExistence type="predicted"/>
<sequence length="22" mass="2834">MNNRKPRMKQFRNFIAEMPRIR</sequence>
<evidence type="ECO:0000313" key="1">
    <source>
        <dbReference type="EMBL" id="JAH10537.1"/>
    </source>
</evidence>
<organism evidence="1">
    <name type="scientific">Anguilla anguilla</name>
    <name type="common">European freshwater eel</name>
    <name type="synonym">Muraena anguilla</name>
    <dbReference type="NCBI Taxonomy" id="7936"/>
    <lineage>
        <taxon>Eukaryota</taxon>
        <taxon>Metazoa</taxon>
        <taxon>Chordata</taxon>
        <taxon>Craniata</taxon>
        <taxon>Vertebrata</taxon>
        <taxon>Euteleostomi</taxon>
        <taxon>Actinopterygii</taxon>
        <taxon>Neopterygii</taxon>
        <taxon>Teleostei</taxon>
        <taxon>Anguilliformes</taxon>
        <taxon>Anguillidae</taxon>
        <taxon>Anguilla</taxon>
    </lineage>
</organism>
<accession>A0A0E9Q1Y5</accession>